<comment type="caution">
    <text evidence="1">The sequence shown here is derived from an EMBL/GenBank/DDBJ whole genome shotgun (WGS) entry which is preliminary data.</text>
</comment>
<gene>
    <name evidence="1" type="ORF">JWYL7_0010</name>
</gene>
<dbReference type="AlphaFoldDB" id="A0A150FMY1"/>
<dbReference type="RefSeq" id="WP_161937469.1">
    <property type="nucleotide sequence ID" value="NZ_LSFY01000001.1"/>
</dbReference>
<organism evidence="1 2">
    <name type="scientific">Alkalithermobacter thermoalcaliphilus JW-YL-7 = DSM 7308</name>
    <dbReference type="NCBI Taxonomy" id="1121328"/>
    <lineage>
        <taxon>Bacteria</taxon>
        <taxon>Bacillati</taxon>
        <taxon>Bacillota</taxon>
        <taxon>Clostridia</taxon>
        <taxon>Peptostreptococcales</taxon>
        <taxon>Tepidibacteraceae</taxon>
        <taxon>Alkalithermobacter</taxon>
    </lineage>
</organism>
<evidence type="ECO:0000313" key="1">
    <source>
        <dbReference type="EMBL" id="KXZ38937.1"/>
    </source>
</evidence>
<name>A0A150FMY1_CLOPD</name>
<evidence type="ECO:0000313" key="2">
    <source>
        <dbReference type="Proteomes" id="UP000092605"/>
    </source>
</evidence>
<dbReference type="Proteomes" id="UP000092605">
    <property type="component" value="Unassembled WGS sequence"/>
</dbReference>
<dbReference type="EMBL" id="LSFY01000001">
    <property type="protein sequence ID" value="KXZ38937.1"/>
    <property type="molecule type" value="Genomic_DNA"/>
</dbReference>
<reference evidence="1 2" key="1">
    <citation type="submission" date="2016-02" db="EMBL/GenBank/DDBJ databases">
        <title>Draft genome sequence for Clostridium paradoxum JW-YL-7.</title>
        <authorList>
            <person name="Utturkar S.M."/>
            <person name="Lancaster A."/>
            <person name="Poole F.L."/>
            <person name="Adams M.W."/>
            <person name="Brown S.D."/>
        </authorList>
    </citation>
    <scope>NUCLEOTIDE SEQUENCE [LARGE SCALE GENOMIC DNA]</scope>
    <source>
        <strain evidence="1 2">JW-YL-7</strain>
    </source>
</reference>
<protein>
    <submittedName>
        <fullName evidence="1">Uncharacterized protein</fullName>
    </submittedName>
</protein>
<dbReference type="PATRIC" id="fig|1121328.3.peg.10"/>
<proteinExistence type="predicted"/>
<sequence length="45" mass="5508">MKDRKVIYIDEYVSRKTRENEERKALKRLLSKVIKVMKKEAEKIL</sequence>
<accession>A0A150FMY1</accession>